<comment type="caution">
    <text evidence="1">The sequence shown here is derived from an EMBL/GenBank/DDBJ whole genome shotgun (WGS) entry which is preliminary data.</text>
</comment>
<protein>
    <recommendedName>
        <fullName evidence="2">Cupin domain-containing protein</fullName>
    </recommendedName>
</protein>
<dbReference type="InterPro" id="IPR014710">
    <property type="entry name" value="RmlC-like_jellyroll"/>
</dbReference>
<proteinExistence type="predicted"/>
<evidence type="ECO:0008006" key="2">
    <source>
        <dbReference type="Google" id="ProtNLM"/>
    </source>
</evidence>
<dbReference type="Gene3D" id="2.60.120.10">
    <property type="entry name" value="Jelly Rolls"/>
    <property type="match status" value="1"/>
</dbReference>
<organism evidence="1">
    <name type="scientific">candidate division CPR3 bacterium</name>
    <dbReference type="NCBI Taxonomy" id="2268181"/>
    <lineage>
        <taxon>Bacteria</taxon>
        <taxon>Bacteria division CPR3</taxon>
    </lineage>
</organism>
<dbReference type="SUPFAM" id="SSF51182">
    <property type="entry name" value="RmlC-like cupins"/>
    <property type="match status" value="1"/>
</dbReference>
<sequence length="139" mass="15896">MDNLEKIKDEEKLIAIILRSNHHSDKIEFFSPPDFSQQLGYLPHKKGNIIPAHFHKEVHRKVTVTQEVLFIRKGRVLVNFYSTDQKFIASRELGPGDVLFLCSGGHGFKILEDTEMIEVKQGPYSGKDSDKVLFEGVEK</sequence>
<accession>A0A7V3N548</accession>
<reference evidence="1" key="1">
    <citation type="journal article" date="2020" name="mSystems">
        <title>Genome- and Community-Level Interaction Insights into Carbon Utilization and Element Cycling Functions of Hydrothermarchaeota in Hydrothermal Sediment.</title>
        <authorList>
            <person name="Zhou Z."/>
            <person name="Liu Y."/>
            <person name="Xu W."/>
            <person name="Pan J."/>
            <person name="Luo Z.H."/>
            <person name="Li M."/>
        </authorList>
    </citation>
    <scope>NUCLEOTIDE SEQUENCE [LARGE SCALE GENOMIC DNA]</scope>
    <source>
        <strain evidence="1">SpSt-757</strain>
    </source>
</reference>
<dbReference type="AlphaFoldDB" id="A0A7V3N548"/>
<dbReference type="EMBL" id="DTGG01000019">
    <property type="protein sequence ID" value="HFZ08592.1"/>
    <property type="molecule type" value="Genomic_DNA"/>
</dbReference>
<name>A0A7V3N548_UNCC3</name>
<dbReference type="InterPro" id="IPR011051">
    <property type="entry name" value="RmlC_Cupin_sf"/>
</dbReference>
<gene>
    <name evidence="1" type="ORF">ENV41_00460</name>
</gene>
<evidence type="ECO:0000313" key="1">
    <source>
        <dbReference type="EMBL" id="HFZ08592.1"/>
    </source>
</evidence>